<evidence type="ECO:0000313" key="1">
    <source>
        <dbReference type="EMBL" id="KAK3862589.1"/>
    </source>
</evidence>
<keyword evidence="2" id="KW-1185">Reference proteome</keyword>
<gene>
    <name evidence="1" type="ORF">Pcinc_031560</name>
</gene>
<dbReference type="EMBL" id="JAWQEG010004204">
    <property type="protein sequence ID" value="KAK3862589.1"/>
    <property type="molecule type" value="Genomic_DNA"/>
</dbReference>
<proteinExistence type="predicted"/>
<organism evidence="1 2">
    <name type="scientific">Petrolisthes cinctipes</name>
    <name type="common">Flat porcelain crab</name>
    <dbReference type="NCBI Taxonomy" id="88211"/>
    <lineage>
        <taxon>Eukaryota</taxon>
        <taxon>Metazoa</taxon>
        <taxon>Ecdysozoa</taxon>
        <taxon>Arthropoda</taxon>
        <taxon>Crustacea</taxon>
        <taxon>Multicrustacea</taxon>
        <taxon>Malacostraca</taxon>
        <taxon>Eumalacostraca</taxon>
        <taxon>Eucarida</taxon>
        <taxon>Decapoda</taxon>
        <taxon>Pleocyemata</taxon>
        <taxon>Anomura</taxon>
        <taxon>Galatheoidea</taxon>
        <taxon>Porcellanidae</taxon>
        <taxon>Petrolisthes</taxon>
    </lineage>
</organism>
<name>A0AAE1EVX2_PETCI</name>
<dbReference type="AlphaFoldDB" id="A0AAE1EVX2"/>
<comment type="caution">
    <text evidence="1">The sequence shown here is derived from an EMBL/GenBank/DDBJ whole genome shotgun (WGS) entry which is preliminary data.</text>
</comment>
<dbReference type="PRINTS" id="PR01217">
    <property type="entry name" value="PRICHEXTENSN"/>
</dbReference>
<reference evidence="1" key="1">
    <citation type="submission" date="2023-10" db="EMBL/GenBank/DDBJ databases">
        <title>Genome assemblies of two species of porcelain crab, Petrolisthes cinctipes and Petrolisthes manimaculis (Anomura: Porcellanidae).</title>
        <authorList>
            <person name="Angst P."/>
        </authorList>
    </citation>
    <scope>NUCLEOTIDE SEQUENCE</scope>
    <source>
        <strain evidence="1">PB745_01</strain>
        <tissue evidence="1">Gill</tissue>
    </source>
</reference>
<protein>
    <submittedName>
        <fullName evidence="1">Uncharacterized protein</fullName>
    </submittedName>
</protein>
<dbReference type="Proteomes" id="UP001286313">
    <property type="component" value="Unassembled WGS sequence"/>
</dbReference>
<accession>A0AAE1EVX2</accession>
<sequence length="295" mass="32899">MLTLIPLLCYPHAALNIDRWYVVGGTMCVGVGRAVITAVCTPERTCRALQKLVLFSLKFFQRSNAEALQRGCTLISPFSHLSLTPCISPNPHLNIRPSLTHALAYFPSTLLHPVVFPSLHIPHHPTVLPYPPPNSPYYPFPTTYLLPYPIPPNLLPYPIPPNLLPYPIPPNLLPYPIPPNLLPYTSFPTLSHPTFFPTPPSYPTPPNLLPYTSFLPYPTQPSPHHPSQPFSPHLTKPYYPPLPHPTPEITHESGRPALLLQLHRQFGLSDLWSGYRVLSLACLEPVIMGLTIGSK</sequence>
<evidence type="ECO:0000313" key="2">
    <source>
        <dbReference type="Proteomes" id="UP001286313"/>
    </source>
</evidence>